<dbReference type="OrthoDB" id="5392202at2759"/>
<dbReference type="STRING" id="105984.A0A427XK86"/>
<dbReference type="InterPro" id="IPR029032">
    <property type="entry name" value="AhpD-like"/>
</dbReference>
<dbReference type="RefSeq" id="XP_028474350.1">
    <property type="nucleotide sequence ID" value="XM_028617043.1"/>
</dbReference>
<sequence>MAGPASKLKLSPRLKALIALPSARGSAIPAPPLAKTRAILDRIRTAGEAGGVGRDTWISLSTATLFTVNSPESICQLYDYATEGNELPSNILTAAIMRETGLKCITFGGVPRAINNLNALRAHLPENVVDGLSKKPVREPHDIPALYQRGRNLWDGIYEPHAQKLVDKLGDSHPDMPVHILNSHYGPLLSDPVGHVGDNDFRLGRLLTSVIAIAALRAQTGVGPQVTSHVFGLKKAVLPDGGADGREIQGQDWLVSDDGVRWLIESVDELSAEVRGDNVQ</sequence>
<reference evidence="1 2" key="1">
    <citation type="submission" date="2018-11" db="EMBL/GenBank/DDBJ databases">
        <title>Genome sequence of Apiotrichum porosum DSM 27194.</title>
        <authorList>
            <person name="Aliyu H."/>
            <person name="Gorte O."/>
            <person name="Ochsenreither K."/>
        </authorList>
    </citation>
    <scope>NUCLEOTIDE SEQUENCE [LARGE SCALE GENOMIC DNA]</scope>
    <source>
        <strain evidence="1 2">DSM 27194</strain>
    </source>
</reference>
<comment type="caution">
    <text evidence="1">The sequence shown here is derived from an EMBL/GenBank/DDBJ whole genome shotgun (WGS) entry which is preliminary data.</text>
</comment>
<dbReference type="PANTHER" id="PTHR28180">
    <property type="entry name" value="CONSERVED MITOCHONDRIAL PROTEIN-RELATED"/>
    <property type="match status" value="1"/>
</dbReference>
<dbReference type="EMBL" id="RSCE01000010">
    <property type="protein sequence ID" value="RSH79203.1"/>
    <property type="molecule type" value="Genomic_DNA"/>
</dbReference>
<evidence type="ECO:0008006" key="3">
    <source>
        <dbReference type="Google" id="ProtNLM"/>
    </source>
</evidence>
<dbReference type="GeneID" id="39585785"/>
<evidence type="ECO:0000313" key="1">
    <source>
        <dbReference type="EMBL" id="RSH79203.1"/>
    </source>
</evidence>
<dbReference type="InterPro" id="IPR052999">
    <property type="entry name" value="PTS1_Protein"/>
</dbReference>
<dbReference type="Proteomes" id="UP000279236">
    <property type="component" value="Unassembled WGS sequence"/>
</dbReference>
<dbReference type="SUPFAM" id="SSF69118">
    <property type="entry name" value="AhpD-like"/>
    <property type="match status" value="1"/>
</dbReference>
<organism evidence="1 2">
    <name type="scientific">Apiotrichum porosum</name>
    <dbReference type="NCBI Taxonomy" id="105984"/>
    <lineage>
        <taxon>Eukaryota</taxon>
        <taxon>Fungi</taxon>
        <taxon>Dikarya</taxon>
        <taxon>Basidiomycota</taxon>
        <taxon>Agaricomycotina</taxon>
        <taxon>Tremellomycetes</taxon>
        <taxon>Trichosporonales</taxon>
        <taxon>Trichosporonaceae</taxon>
        <taxon>Apiotrichum</taxon>
    </lineage>
</organism>
<protein>
    <recommendedName>
        <fullName evidence="3">Dol-P-Man:Man(5)GlcNAc(2)-PP-Dol alpha-1,3-mannosyltransferase</fullName>
    </recommendedName>
</protein>
<dbReference type="PANTHER" id="PTHR28180:SF2">
    <property type="entry name" value="PEROXISOMAL PROTEIN 2"/>
    <property type="match status" value="1"/>
</dbReference>
<dbReference type="Gene3D" id="1.20.1290.10">
    <property type="entry name" value="AhpD-like"/>
    <property type="match status" value="1"/>
</dbReference>
<accession>A0A427XK86</accession>
<dbReference type="AlphaFoldDB" id="A0A427XK86"/>
<keyword evidence="2" id="KW-1185">Reference proteome</keyword>
<evidence type="ECO:0000313" key="2">
    <source>
        <dbReference type="Proteomes" id="UP000279236"/>
    </source>
</evidence>
<proteinExistence type="predicted"/>
<gene>
    <name evidence="1" type="ORF">EHS24_001242</name>
</gene>
<name>A0A427XK86_9TREE</name>